<feature type="transmembrane region" description="Helical" evidence="11">
    <location>
        <begin position="128"/>
        <end position="154"/>
    </location>
</feature>
<accession>A0ABW0Q019</accession>
<keyword evidence="5" id="KW-0997">Cell inner membrane</keyword>
<dbReference type="CDD" id="cd06579">
    <property type="entry name" value="TM_PBP1_transp_AraH_like"/>
    <property type="match status" value="1"/>
</dbReference>
<keyword evidence="4" id="KW-1003">Cell membrane</keyword>
<protein>
    <recommendedName>
        <fullName evidence="10">Autoinducer 2 import system permease protein LsrD</fullName>
    </recommendedName>
</protein>
<reference evidence="13" key="1">
    <citation type="journal article" date="2019" name="Int. J. Syst. Evol. Microbiol.">
        <title>The Global Catalogue of Microorganisms (GCM) 10K type strain sequencing project: providing services to taxonomists for standard genome sequencing and annotation.</title>
        <authorList>
            <consortium name="The Broad Institute Genomics Platform"/>
            <consortium name="The Broad Institute Genome Sequencing Center for Infectious Disease"/>
            <person name="Wu L."/>
            <person name="Ma J."/>
        </authorList>
    </citation>
    <scope>NUCLEOTIDE SEQUENCE [LARGE SCALE GENOMIC DNA]</scope>
    <source>
        <strain evidence="13">KACC 12633</strain>
    </source>
</reference>
<feature type="transmembrane region" description="Helical" evidence="11">
    <location>
        <begin position="245"/>
        <end position="262"/>
    </location>
</feature>
<dbReference type="Pfam" id="PF02653">
    <property type="entry name" value="BPD_transp_2"/>
    <property type="match status" value="1"/>
</dbReference>
<feature type="transmembrane region" description="Helical" evidence="11">
    <location>
        <begin position="219"/>
        <end position="239"/>
    </location>
</feature>
<evidence type="ECO:0000256" key="1">
    <source>
        <dbReference type="ARBA" id="ARBA00004651"/>
    </source>
</evidence>
<sequence>MASVADTRPALRFVSPTASRELALIAAIILVCTVFTVASPYFLSVNNLVQTMRAGLELSIVSAGMTLVIIMGGIDVSVGGIVAVSAIVIGKAYQAGLPVYVVTPLGLMAGTALGAFNGFVTTKLKVPPIIATLGSMYIFSAIMFLVIGGAWISGLPGTLSPLVNGWLGFLPASALVIAVVYAIAWVLLRKLPYGNHLYAIGCSEPSARLVGINVDRTKILTYAFLGLLAGLAALLYVARMRNVEINIGTTIALEAIAATILGGTSIRGGVGSLLGTLLGVVFIRIMQNGLVLMGISSLWETVIIGSLLICVLTADALRNRNNPRAQ</sequence>
<evidence type="ECO:0000256" key="10">
    <source>
        <dbReference type="ARBA" id="ARBA00039381"/>
    </source>
</evidence>
<comment type="function">
    <text evidence="9">Part of the ABC transporter complex LsrABCD involved in autoinducer 2 (AI-2) import. Probably responsible for the translocation of the substrate across the membrane.</text>
</comment>
<keyword evidence="7 11" id="KW-1133">Transmembrane helix</keyword>
<feature type="transmembrane region" description="Helical" evidence="11">
    <location>
        <begin position="64"/>
        <end position="89"/>
    </location>
</feature>
<evidence type="ECO:0000256" key="8">
    <source>
        <dbReference type="ARBA" id="ARBA00023136"/>
    </source>
</evidence>
<keyword evidence="3" id="KW-0813">Transport</keyword>
<dbReference type="RefSeq" id="WP_266345582.1">
    <property type="nucleotide sequence ID" value="NZ_JAPKNH010000009.1"/>
</dbReference>
<feature type="transmembrane region" description="Helical" evidence="11">
    <location>
        <begin position="95"/>
        <end position="116"/>
    </location>
</feature>
<dbReference type="PANTHER" id="PTHR32196">
    <property type="entry name" value="ABC TRANSPORTER PERMEASE PROTEIN YPHD-RELATED-RELATED"/>
    <property type="match status" value="1"/>
</dbReference>
<dbReference type="EMBL" id="JBHSML010000007">
    <property type="protein sequence ID" value="MFC5517272.1"/>
    <property type="molecule type" value="Genomic_DNA"/>
</dbReference>
<feature type="transmembrane region" description="Helical" evidence="11">
    <location>
        <begin position="298"/>
        <end position="317"/>
    </location>
</feature>
<dbReference type="InterPro" id="IPR001851">
    <property type="entry name" value="ABC_transp_permease"/>
</dbReference>
<evidence type="ECO:0000256" key="4">
    <source>
        <dbReference type="ARBA" id="ARBA00022475"/>
    </source>
</evidence>
<organism evidence="12 13">
    <name type="scientific">Kaistia terrae</name>
    <dbReference type="NCBI Taxonomy" id="537017"/>
    <lineage>
        <taxon>Bacteria</taxon>
        <taxon>Pseudomonadati</taxon>
        <taxon>Pseudomonadota</taxon>
        <taxon>Alphaproteobacteria</taxon>
        <taxon>Hyphomicrobiales</taxon>
        <taxon>Kaistiaceae</taxon>
        <taxon>Kaistia</taxon>
    </lineage>
</organism>
<evidence type="ECO:0000313" key="12">
    <source>
        <dbReference type="EMBL" id="MFC5517272.1"/>
    </source>
</evidence>
<evidence type="ECO:0000256" key="7">
    <source>
        <dbReference type="ARBA" id="ARBA00022989"/>
    </source>
</evidence>
<dbReference type="PANTHER" id="PTHR32196:SF71">
    <property type="entry name" value="AUTOINDUCER 2 IMPORT SYSTEM PERMEASE PROTEIN LSRD"/>
    <property type="match status" value="1"/>
</dbReference>
<evidence type="ECO:0000256" key="5">
    <source>
        <dbReference type="ARBA" id="ARBA00022519"/>
    </source>
</evidence>
<evidence type="ECO:0000256" key="11">
    <source>
        <dbReference type="SAM" id="Phobius"/>
    </source>
</evidence>
<evidence type="ECO:0000313" key="13">
    <source>
        <dbReference type="Proteomes" id="UP001596150"/>
    </source>
</evidence>
<keyword evidence="13" id="KW-1185">Reference proteome</keyword>
<evidence type="ECO:0000256" key="6">
    <source>
        <dbReference type="ARBA" id="ARBA00022692"/>
    </source>
</evidence>
<evidence type="ECO:0000256" key="9">
    <source>
        <dbReference type="ARBA" id="ARBA00025439"/>
    </source>
</evidence>
<feature type="transmembrane region" description="Helical" evidence="11">
    <location>
        <begin position="166"/>
        <end position="188"/>
    </location>
</feature>
<evidence type="ECO:0000256" key="3">
    <source>
        <dbReference type="ARBA" id="ARBA00022448"/>
    </source>
</evidence>
<dbReference type="Proteomes" id="UP001596150">
    <property type="component" value="Unassembled WGS sequence"/>
</dbReference>
<comment type="subunit">
    <text evidence="2">The complex is composed of two ATP-binding proteins (LsrA), two transmembrane proteins (LsrC and LsrD) and a solute-binding protein (LsrB).</text>
</comment>
<comment type="caution">
    <text evidence="12">The sequence shown here is derived from an EMBL/GenBank/DDBJ whole genome shotgun (WGS) entry which is preliminary data.</text>
</comment>
<proteinExistence type="predicted"/>
<gene>
    <name evidence="12" type="ORF">ACFPP9_15915</name>
</gene>
<evidence type="ECO:0000256" key="2">
    <source>
        <dbReference type="ARBA" id="ARBA00011262"/>
    </source>
</evidence>
<feature type="transmembrane region" description="Helical" evidence="11">
    <location>
        <begin position="22"/>
        <end position="43"/>
    </location>
</feature>
<keyword evidence="6 11" id="KW-0812">Transmembrane</keyword>
<keyword evidence="8 11" id="KW-0472">Membrane</keyword>
<comment type="subcellular location">
    <subcellularLocation>
        <location evidence="1">Cell membrane</location>
        <topology evidence="1">Multi-pass membrane protein</topology>
    </subcellularLocation>
</comment>
<name>A0ABW0Q019_9HYPH</name>